<dbReference type="Proteomes" id="UP001333818">
    <property type="component" value="Unassembled WGS sequence"/>
</dbReference>
<evidence type="ECO:0008006" key="4">
    <source>
        <dbReference type="Google" id="ProtNLM"/>
    </source>
</evidence>
<evidence type="ECO:0000313" key="3">
    <source>
        <dbReference type="Proteomes" id="UP001333818"/>
    </source>
</evidence>
<reference evidence="2" key="1">
    <citation type="submission" date="2024-01" db="EMBL/GenBank/DDBJ databases">
        <title>Bank of Algae and Cyanobacteria of the Azores (BACA) strain genomes.</title>
        <authorList>
            <person name="Luz R."/>
            <person name="Cordeiro R."/>
            <person name="Fonseca A."/>
            <person name="Goncalves V."/>
        </authorList>
    </citation>
    <scope>NUCLEOTIDE SEQUENCE</scope>
    <source>
        <strain evidence="2">BACA0141</strain>
    </source>
</reference>
<organism evidence="2 3">
    <name type="scientific">Tumidithrix elongata BACA0141</name>
    <dbReference type="NCBI Taxonomy" id="2716417"/>
    <lineage>
        <taxon>Bacteria</taxon>
        <taxon>Bacillati</taxon>
        <taxon>Cyanobacteriota</taxon>
        <taxon>Cyanophyceae</taxon>
        <taxon>Pseudanabaenales</taxon>
        <taxon>Pseudanabaenaceae</taxon>
        <taxon>Tumidithrix</taxon>
        <taxon>Tumidithrix elongata</taxon>
    </lineage>
</organism>
<dbReference type="RefSeq" id="WP_330485725.1">
    <property type="nucleotide sequence ID" value="NZ_JAZBJZ010000123.1"/>
</dbReference>
<feature type="region of interest" description="Disordered" evidence="1">
    <location>
        <begin position="1"/>
        <end position="40"/>
    </location>
</feature>
<feature type="compositionally biased region" description="Basic and acidic residues" evidence="1">
    <location>
        <begin position="8"/>
        <end position="24"/>
    </location>
</feature>
<proteinExistence type="predicted"/>
<gene>
    <name evidence="2" type="ORF">V2H45_21320</name>
</gene>
<evidence type="ECO:0000256" key="1">
    <source>
        <dbReference type="SAM" id="MobiDB-lite"/>
    </source>
</evidence>
<comment type="caution">
    <text evidence="2">The sequence shown here is derived from an EMBL/GenBank/DDBJ whole genome shotgun (WGS) entry which is preliminary data.</text>
</comment>
<sequence>MNSNQDVETERDANVEADRNDANRDPISGEPGAHPLGTGVGAAGAGTIATVVGGVVGGPVGAVVGALVGSVLGGLAGKETAEGVNPTFEDNHWRENYATRPYADPTLQYEDYQPGYRIGYEGYAHYAHTGRSFNDLEPELRRDYENTHGNTRIHWEKAKHAVRDAWEQAATSAKK</sequence>
<dbReference type="AlphaFoldDB" id="A0AAW9Q7V7"/>
<accession>A0AAW9Q7V7</accession>
<keyword evidence="3" id="KW-1185">Reference proteome</keyword>
<name>A0AAW9Q7V7_9CYAN</name>
<evidence type="ECO:0000313" key="2">
    <source>
        <dbReference type="EMBL" id="MEE3719288.1"/>
    </source>
</evidence>
<protein>
    <recommendedName>
        <fullName evidence="4">Glycine zipper domain-containing protein</fullName>
    </recommendedName>
</protein>
<dbReference type="EMBL" id="JAZBJZ010000123">
    <property type="protein sequence ID" value="MEE3719288.1"/>
    <property type="molecule type" value="Genomic_DNA"/>
</dbReference>